<dbReference type="InterPro" id="IPR001763">
    <property type="entry name" value="Rhodanese-like_dom"/>
</dbReference>
<dbReference type="SUPFAM" id="SSF52821">
    <property type="entry name" value="Rhodanese/Cell cycle control phosphatase"/>
    <property type="match status" value="1"/>
</dbReference>
<proteinExistence type="predicted"/>
<dbReference type="STRING" id="67386.AQI95_13790"/>
<accession>A0A124HG60</accession>
<keyword evidence="4" id="KW-1185">Reference proteome</keyword>
<gene>
    <name evidence="3" type="ORF">AQI95_13790</name>
</gene>
<dbReference type="AlphaFoldDB" id="A0A124HG60"/>
<reference evidence="3 4" key="1">
    <citation type="submission" date="2015-10" db="EMBL/GenBank/DDBJ databases">
        <title>Draft genome sequence of Streptomyces yokosukanensis DSM 40224, type strain for the species Streptomyces yokosukanensis.</title>
        <authorList>
            <person name="Ruckert C."/>
            <person name="Winkler A."/>
            <person name="Kalinowski J."/>
            <person name="Kampfer P."/>
            <person name="Glaeser S."/>
        </authorList>
    </citation>
    <scope>NUCLEOTIDE SEQUENCE [LARGE SCALE GENOMIC DNA]</scope>
    <source>
        <strain evidence="3 4">DSM 40224</strain>
    </source>
</reference>
<dbReference type="EMBL" id="LMWN01000018">
    <property type="protein sequence ID" value="KUN05997.1"/>
    <property type="molecule type" value="Genomic_DNA"/>
</dbReference>
<feature type="region of interest" description="Disordered" evidence="1">
    <location>
        <begin position="1"/>
        <end position="70"/>
    </location>
</feature>
<dbReference type="Gene3D" id="3.40.250.10">
    <property type="entry name" value="Rhodanese-like domain"/>
    <property type="match status" value="1"/>
</dbReference>
<feature type="compositionally biased region" description="Low complexity" evidence="1">
    <location>
        <begin position="19"/>
        <end position="30"/>
    </location>
</feature>
<dbReference type="OrthoDB" id="9800872at2"/>
<comment type="caution">
    <text evidence="3">The sequence shown here is derived from an EMBL/GenBank/DDBJ whole genome shotgun (WGS) entry which is preliminary data.</text>
</comment>
<name>A0A124HG60_9ACTN</name>
<dbReference type="RefSeq" id="WP_067122130.1">
    <property type="nucleotide sequence ID" value="NZ_KQ948210.1"/>
</dbReference>
<evidence type="ECO:0000313" key="4">
    <source>
        <dbReference type="Proteomes" id="UP000053127"/>
    </source>
</evidence>
<organism evidence="3 4">
    <name type="scientific">Streptomyces yokosukanensis</name>
    <dbReference type="NCBI Taxonomy" id="67386"/>
    <lineage>
        <taxon>Bacteria</taxon>
        <taxon>Bacillati</taxon>
        <taxon>Actinomycetota</taxon>
        <taxon>Actinomycetes</taxon>
        <taxon>Kitasatosporales</taxon>
        <taxon>Streptomycetaceae</taxon>
        <taxon>Streptomyces</taxon>
    </lineage>
</organism>
<dbReference type="CDD" id="cd00158">
    <property type="entry name" value="RHOD"/>
    <property type="match status" value="1"/>
</dbReference>
<feature type="compositionally biased region" description="Gly residues" evidence="1">
    <location>
        <begin position="1"/>
        <end position="12"/>
    </location>
</feature>
<dbReference type="Proteomes" id="UP000053127">
    <property type="component" value="Unassembled WGS sequence"/>
</dbReference>
<protein>
    <recommendedName>
        <fullName evidence="2">Rhodanese domain-containing protein</fullName>
    </recommendedName>
</protein>
<sequence>MSPFGRGRGCPGRAGTPEAAARTGRARSAAPPLPLDVRDAHDWHTGPAPGAVRPPLAAPARGDAPPHSAQARPVVVIRRSGHPSWRAGAQLCARGVRAVGVMGGMRARAEAGLPVVGARGGNGTVG</sequence>
<feature type="domain" description="Rhodanese" evidence="2">
    <location>
        <begin position="28"/>
        <end position="117"/>
    </location>
</feature>
<evidence type="ECO:0000313" key="3">
    <source>
        <dbReference type="EMBL" id="KUN05997.1"/>
    </source>
</evidence>
<evidence type="ECO:0000256" key="1">
    <source>
        <dbReference type="SAM" id="MobiDB-lite"/>
    </source>
</evidence>
<dbReference type="InterPro" id="IPR036873">
    <property type="entry name" value="Rhodanese-like_dom_sf"/>
</dbReference>
<dbReference type="PROSITE" id="PS50206">
    <property type="entry name" value="RHODANESE_3"/>
    <property type="match status" value="1"/>
</dbReference>
<evidence type="ECO:0000259" key="2">
    <source>
        <dbReference type="PROSITE" id="PS50206"/>
    </source>
</evidence>